<name>A0A0L0H605_SPIPD</name>
<dbReference type="STRING" id="645134.A0A0L0H605"/>
<dbReference type="RefSeq" id="XP_016604984.1">
    <property type="nucleotide sequence ID" value="XM_016757663.1"/>
</dbReference>
<dbReference type="GO" id="GO:0061665">
    <property type="term" value="F:SUMO ligase activity"/>
    <property type="evidence" value="ECO:0007669"/>
    <property type="project" value="TreeGrafter"/>
</dbReference>
<dbReference type="EMBL" id="KQ257466">
    <property type="protein sequence ID" value="KNC96944.1"/>
    <property type="molecule type" value="Genomic_DNA"/>
</dbReference>
<dbReference type="InterPro" id="IPR013083">
    <property type="entry name" value="Znf_RING/FYVE/PHD"/>
</dbReference>
<dbReference type="GO" id="GO:0008270">
    <property type="term" value="F:zinc ion binding"/>
    <property type="evidence" value="ECO:0007669"/>
    <property type="project" value="UniProtKB-KW"/>
</dbReference>
<dbReference type="PROSITE" id="PS51044">
    <property type="entry name" value="ZF_SP_RING"/>
    <property type="match status" value="1"/>
</dbReference>
<evidence type="ECO:0000256" key="1">
    <source>
        <dbReference type="ARBA" id="ARBA00022723"/>
    </source>
</evidence>
<dbReference type="GO" id="GO:0000785">
    <property type="term" value="C:chromatin"/>
    <property type="evidence" value="ECO:0007669"/>
    <property type="project" value="TreeGrafter"/>
</dbReference>
<dbReference type="Proteomes" id="UP000053201">
    <property type="component" value="Unassembled WGS sequence"/>
</dbReference>
<dbReference type="CDD" id="cd16650">
    <property type="entry name" value="SP-RING_PIAS-like"/>
    <property type="match status" value="1"/>
</dbReference>
<dbReference type="GeneID" id="27692620"/>
<dbReference type="EMBL" id="KQ257466">
    <property type="protein sequence ID" value="KNC96945.1"/>
    <property type="molecule type" value="Genomic_DNA"/>
</dbReference>
<evidence type="ECO:0000256" key="3">
    <source>
        <dbReference type="ARBA" id="ARBA00022833"/>
    </source>
</evidence>
<reference evidence="7 8" key="1">
    <citation type="submission" date="2009-08" db="EMBL/GenBank/DDBJ databases">
        <title>The Genome Sequence of Spizellomyces punctatus strain DAOM BR117.</title>
        <authorList>
            <consortium name="The Broad Institute Genome Sequencing Platform"/>
            <person name="Russ C."/>
            <person name="Cuomo C."/>
            <person name="Shea T."/>
            <person name="Young S.K."/>
            <person name="Zeng Q."/>
            <person name="Koehrsen M."/>
            <person name="Haas B."/>
            <person name="Borodovsky M."/>
            <person name="Guigo R."/>
            <person name="Alvarado L."/>
            <person name="Berlin A."/>
            <person name="Bochicchio J."/>
            <person name="Borenstein D."/>
            <person name="Chapman S."/>
            <person name="Chen Z."/>
            <person name="Engels R."/>
            <person name="Freedman E."/>
            <person name="Gellesch M."/>
            <person name="Goldberg J."/>
            <person name="Griggs A."/>
            <person name="Gujja S."/>
            <person name="Heiman D."/>
            <person name="Hepburn T."/>
            <person name="Howarth C."/>
            <person name="Jen D."/>
            <person name="Larson L."/>
            <person name="Lewis B."/>
            <person name="Mehta T."/>
            <person name="Park D."/>
            <person name="Pearson M."/>
            <person name="Roberts A."/>
            <person name="Saif S."/>
            <person name="Shenoy N."/>
            <person name="Sisk P."/>
            <person name="Stolte C."/>
            <person name="Sykes S."/>
            <person name="Thomson T."/>
            <person name="Walk T."/>
            <person name="White J."/>
            <person name="Yandava C."/>
            <person name="Burger G."/>
            <person name="Gray M.W."/>
            <person name="Holland P.W.H."/>
            <person name="King N."/>
            <person name="Lang F.B.F."/>
            <person name="Roger A.J."/>
            <person name="Ruiz-Trillo I."/>
            <person name="Lander E."/>
            <person name="Nusbaum C."/>
        </authorList>
    </citation>
    <scope>NUCLEOTIDE SEQUENCE [LARGE SCALE GENOMIC DNA]</scope>
    <source>
        <strain evidence="7 8">DAOM BR117</strain>
    </source>
</reference>
<dbReference type="InterPro" id="IPR004181">
    <property type="entry name" value="Znf_MIZ"/>
</dbReference>
<evidence type="ECO:0000259" key="6">
    <source>
        <dbReference type="PROSITE" id="PS51044"/>
    </source>
</evidence>
<evidence type="ECO:0000313" key="8">
    <source>
        <dbReference type="Proteomes" id="UP000053201"/>
    </source>
</evidence>
<evidence type="ECO:0000313" key="7">
    <source>
        <dbReference type="EMBL" id="KNC96945.1"/>
    </source>
</evidence>
<keyword evidence="8" id="KW-1185">Reference proteome</keyword>
<dbReference type="OrthoDB" id="28127at2759"/>
<evidence type="ECO:0000256" key="2">
    <source>
        <dbReference type="ARBA" id="ARBA00022771"/>
    </source>
</evidence>
<dbReference type="Pfam" id="PF02891">
    <property type="entry name" value="zf-MIZ"/>
    <property type="match status" value="1"/>
</dbReference>
<evidence type="ECO:0000256" key="5">
    <source>
        <dbReference type="SAM" id="MobiDB-lite"/>
    </source>
</evidence>
<dbReference type="SUPFAM" id="SSF57850">
    <property type="entry name" value="RING/U-box"/>
    <property type="match status" value="1"/>
</dbReference>
<dbReference type="eggNOG" id="KOG2169">
    <property type="taxonomic scope" value="Eukaryota"/>
</dbReference>
<accession>A0A0L0H605</accession>
<dbReference type="AlphaFoldDB" id="A0A0L0H605"/>
<keyword evidence="2 4" id="KW-0863">Zinc-finger</keyword>
<dbReference type="PANTHER" id="PTHR10782">
    <property type="entry name" value="ZINC FINGER MIZ DOMAIN-CONTAINING PROTEIN"/>
    <property type="match status" value="1"/>
</dbReference>
<dbReference type="PANTHER" id="PTHR10782:SF4">
    <property type="entry name" value="TONALLI, ISOFORM E"/>
    <property type="match status" value="1"/>
</dbReference>
<feature type="region of interest" description="Disordered" evidence="5">
    <location>
        <begin position="1"/>
        <end position="112"/>
    </location>
</feature>
<feature type="domain" description="SP-RING-type" evidence="6">
    <location>
        <begin position="436"/>
        <end position="522"/>
    </location>
</feature>
<dbReference type="Gene3D" id="3.30.40.10">
    <property type="entry name" value="Zinc/RING finger domain, C3HC4 (zinc finger)"/>
    <property type="match status" value="1"/>
</dbReference>
<protein>
    <recommendedName>
        <fullName evidence="6">SP-RING-type domain-containing protein</fullName>
    </recommendedName>
</protein>
<gene>
    <name evidence="7" type="ORF">SPPG_09495</name>
</gene>
<proteinExistence type="predicted"/>
<feature type="compositionally biased region" description="Low complexity" evidence="5">
    <location>
        <begin position="584"/>
        <end position="594"/>
    </location>
</feature>
<feature type="region of interest" description="Disordered" evidence="5">
    <location>
        <begin position="565"/>
        <end position="595"/>
    </location>
</feature>
<dbReference type="RefSeq" id="XP_016604985.1">
    <property type="nucleotide sequence ID" value="XM_016757662.1"/>
</dbReference>
<keyword evidence="3" id="KW-0862">Zinc</keyword>
<keyword evidence="1" id="KW-0479">Metal-binding</keyword>
<dbReference type="VEuPathDB" id="FungiDB:SPPG_09495"/>
<sequence>MIGTSGHDLPTGSGTVPRQDEPRSQSDDVPTSTTASQPTSASVRPSTLPALPPLEQPQQPSSPTGSIQTGLSQTISSINDRQNPSIPASKENSSSCPSMTRDGSSSRSESPKDYCILTEGDLLCLQSQWPFSRHGGATLERILTVPSNLHALTKDELVELIKYVNSVKGCRIRRTGRKCDLADRLRNTLFPPRSPITTSYASRSSNSYGKNVQRTIIYPPTAALLENAWSKLRSSYHMENELVAEVISRQFEHPKKEVGTAEMTIDFDSYDSPVWKSSLKDPNYRFLLHIFSDQARGFLTEATLRRVFKVMVNDFTVPAFIGHEAQQYLDITVQMQANIAQSKFRIHITGPALWWQAGIVSLVCVKSVPPEEGVSRVYGQTLKAWGVEDIPMTECQPGFSSFRRLHFDSLQVASRLFAEKALSRLDDTKSMGRDGDDDDIQMGNQIITFKCPLTLVRIKVPVKSKKCRHRQCFDCEAFLTLNQNPGSKWKCPVCGKPVDPGDLLVDAPFACLLSKYANADRCIILPNGNDTAFDETSQEERAPAQIPQERTLKRKLSHLEDDTVIELGSDNEAQGREKRPRATSPPCSTSVSSPKVHVQIFSPQKKVPGLPEWSGTIIELD</sequence>
<evidence type="ECO:0000256" key="4">
    <source>
        <dbReference type="PROSITE-ProRule" id="PRU00452"/>
    </source>
</evidence>
<organism evidence="7 8">
    <name type="scientific">Spizellomyces punctatus (strain DAOM BR117)</name>
    <dbReference type="NCBI Taxonomy" id="645134"/>
    <lineage>
        <taxon>Eukaryota</taxon>
        <taxon>Fungi</taxon>
        <taxon>Fungi incertae sedis</taxon>
        <taxon>Chytridiomycota</taxon>
        <taxon>Chytridiomycota incertae sedis</taxon>
        <taxon>Chytridiomycetes</taxon>
        <taxon>Spizellomycetales</taxon>
        <taxon>Spizellomycetaceae</taxon>
        <taxon>Spizellomyces</taxon>
    </lineage>
</organism>
<dbReference type="GO" id="GO:0016925">
    <property type="term" value="P:protein sumoylation"/>
    <property type="evidence" value="ECO:0007669"/>
    <property type="project" value="TreeGrafter"/>
</dbReference>
<feature type="compositionally biased region" description="Low complexity" evidence="5">
    <location>
        <begin position="30"/>
        <end position="42"/>
    </location>
</feature>
<feature type="compositionally biased region" description="Polar residues" evidence="5">
    <location>
        <begin position="64"/>
        <end position="108"/>
    </location>
</feature>